<reference evidence="2" key="1">
    <citation type="journal article" date="2019" name="Int. J. Syst. Evol. Microbiol.">
        <title>The Global Catalogue of Microorganisms (GCM) 10K type strain sequencing project: providing services to taxonomists for standard genome sequencing and annotation.</title>
        <authorList>
            <consortium name="The Broad Institute Genomics Platform"/>
            <consortium name="The Broad Institute Genome Sequencing Center for Infectious Disease"/>
            <person name="Wu L."/>
            <person name="Ma J."/>
        </authorList>
    </citation>
    <scope>NUCLEOTIDE SEQUENCE [LARGE SCALE GENOMIC DNA]</scope>
    <source>
        <strain evidence="2">CGMCC 4.7304</strain>
    </source>
</reference>
<name>A0ABV9SRT3_9ACTN</name>
<evidence type="ECO:0000313" key="1">
    <source>
        <dbReference type="EMBL" id="MFC4869007.1"/>
    </source>
</evidence>
<gene>
    <name evidence="1" type="ORF">ACFPCZ_20430</name>
</gene>
<dbReference type="EMBL" id="JBHSIY010000023">
    <property type="protein sequence ID" value="MFC4869007.1"/>
    <property type="molecule type" value="Genomic_DNA"/>
</dbReference>
<dbReference type="Proteomes" id="UP001595858">
    <property type="component" value="Unassembled WGS sequence"/>
</dbReference>
<sequence length="53" mass="6165">MTWHDDGTLTSEDEQMANAIARLRDKRRWSGEQIFDYCAGLSDAYVRYFETSG</sequence>
<comment type="caution">
    <text evidence="1">The sequence shown here is derived from an EMBL/GenBank/DDBJ whole genome shotgun (WGS) entry which is preliminary data.</text>
</comment>
<evidence type="ECO:0008006" key="3">
    <source>
        <dbReference type="Google" id="ProtNLM"/>
    </source>
</evidence>
<keyword evidence="2" id="KW-1185">Reference proteome</keyword>
<evidence type="ECO:0000313" key="2">
    <source>
        <dbReference type="Proteomes" id="UP001595858"/>
    </source>
</evidence>
<accession>A0ABV9SRT3</accession>
<proteinExistence type="predicted"/>
<organism evidence="1 2">
    <name type="scientific">Streptomonospora arabica</name>
    <dbReference type="NCBI Taxonomy" id="412417"/>
    <lineage>
        <taxon>Bacteria</taxon>
        <taxon>Bacillati</taxon>
        <taxon>Actinomycetota</taxon>
        <taxon>Actinomycetes</taxon>
        <taxon>Streptosporangiales</taxon>
        <taxon>Nocardiopsidaceae</taxon>
        <taxon>Streptomonospora</taxon>
    </lineage>
</organism>
<protein>
    <recommendedName>
        <fullName evidence="3">Transposase</fullName>
    </recommendedName>
</protein>